<name>A0A8I1JID0_PSEPU</name>
<organism evidence="2 3">
    <name type="scientific">Pseudomonas putida</name>
    <name type="common">Arthrobacter siderocapsulatus</name>
    <dbReference type="NCBI Taxonomy" id="303"/>
    <lineage>
        <taxon>Bacteria</taxon>
        <taxon>Pseudomonadati</taxon>
        <taxon>Pseudomonadota</taxon>
        <taxon>Gammaproteobacteria</taxon>
        <taxon>Pseudomonadales</taxon>
        <taxon>Pseudomonadaceae</taxon>
        <taxon>Pseudomonas</taxon>
    </lineage>
</organism>
<gene>
    <name evidence="2" type="ORF">JEU22_02900</name>
</gene>
<dbReference type="EMBL" id="JAEHTE010000002">
    <property type="protein sequence ID" value="MBI6882848.1"/>
    <property type="molecule type" value="Genomic_DNA"/>
</dbReference>
<evidence type="ECO:0000313" key="2">
    <source>
        <dbReference type="EMBL" id="MBI6882848.1"/>
    </source>
</evidence>
<evidence type="ECO:0000256" key="1">
    <source>
        <dbReference type="SAM" id="MobiDB-lite"/>
    </source>
</evidence>
<comment type="caution">
    <text evidence="2">The sequence shown here is derived from an EMBL/GenBank/DDBJ whole genome shotgun (WGS) entry which is preliminary data.</text>
</comment>
<dbReference type="AlphaFoldDB" id="A0A8I1JID0"/>
<reference evidence="2" key="1">
    <citation type="submission" date="2020-12" db="EMBL/GenBank/DDBJ databases">
        <title>Enhanced detection system for hospital associated transmission using whole genome sequencing surveillance.</title>
        <authorList>
            <person name="Harrison L.H."/>
            <person name="Van Tyne D."/>
            <person name="Marsh J.W."/>
            <person name="Griffith M.P."/>
            <person name="Snyder D.J."/>
            <person name="Cooper V.S."/>
            <person name="Mustapha M."/>
        </authorList>
    </citation>
    <scope>NUCLEOTIDE SEQUENCE</scope>
    <source>
        <strain evidence="2">PSB00042</strain>
    </source>
</reference>
<accession>A0A8I1JID0</accession>
<dbReference type="Proteomes" id="UP000637061">
    <property type="component" value="Unassembled WGS sequence"/>
</dbReference>
<sequence length="384" mass="42991">MNNRIKATMNQASGRKSGQTDLKDPAWEKRIGSLRGRSTELSASKFMPELEVATRFTAAAPVWAHHRKSIERVEEFLFDLQRSGRYQAHYECMKAWGSAVHSKPASFHGLVQIAHMPRILKSESTTNDRFSANDSFETLNGYLAIDPLGCLQQPGLLSGSWAAGISTEKNADAAALAIMSAFYRYGDQIDRLKKELSKGRVSYVNSFFDKLTESAGLGLEELLDRMPDRVKPSPIISRYYNELVDYSNGTSGATIPNVMTNLHSLMQSSGLFEVCMRVGVFSTNAHDKYLEPKRKYITHNESDYYHWVIASKYTRVTDLLVMIVPDRLGVDHIEAMDSAGLAKPYVKALQEEDRQMLISKGLIPAKLLSKGKDRGRLLETDLGI</sequence>
<dbReference type="RefSeq" id="WP_198746472.1">
    <property type="nucleotide sequence ID" value="NZ_JAEHTE010000002.1"/>
</dbReference>
<proteinExistence type="predicted"/>
<protein>
    <submittedName>
        <fullName evidence="2">Uncharacterized protein</fullName>
    </submittedName>
</protein>
<evidence type="ECO:0000313" key="3">
    <source>
        <dbReference type="Proteomes" id="UP000637061"/>
    </source>
</evidence>
<feature type="region of interest" description="Disordered" evidence="1">
    <location>
        <begin position="1"/>
        <end position="24"/>
    </location>
</feature>
<feature type="compositionally biased region" description="Polar residues" evidence="1">
    <location>
        <begin position="1"/>
        <end position="20"/>
    </location>
</feature>